<evidence type="ECO:0000256" key="2">
    <source>
        <dbReference type="ARBA" id="ARBA00022803"/>
    </source>
</evidence>
<dbReference type="InterPro" id="IPR019734">
    <property type="entry name" value="TPR_rpt"/>
</dbReference>
<dbReference type="SUPFAM" id="SSF48452">
    <property type="entry name" value="TPR-like"/>
    <property type="match status" value="4"/>
</dbReference>
<keyword evidence="2 3" id="KW-0802">TPR repeat</keyword>
<organism evidence="4 5">
    <name type="scientific">Stentor coeruleus</name>
    <dbReference type="NCBI Taxonomy" id="5963"/>
    <lineage>
        <taxon>Eukaryota</taxon>
        <taxon>Sar</taxon>
        <taxon>Alveolata</taxon>
        <taxon>Ciliophora</taxon>
        <taxon>Postciliodesmatophora</taxon>
        <taxon>Heterotrichea</taxon>
        <taxon>Heterotrichida</taxon>
        <taxon>Stentoridae</taxon>
        <taxon>Stentor</taxon>
    </lineage>
</organism>
<dbReference type="PROSITE" id="PS50005">
    <property type="entry name" value="TPR"/>
    <property type="match status" value="4"/>
</dbReference>
<evidence type="ECO:0000313" key="4">
    <source>
        <dbReference type="EMBL" id="OMJ72994.1"/>
    </source>
</evidence>
<dbReference type="Gene3D" id="1.25.40.10">
    <property type="entry name" value="Tetratricopeptide repeat domain"/>
    <property type="match status" value="6"/>
</dbReference>
<dbReference type="InterPro" id="IPR050498">
    <property type="entry name" value="Ycf3"/>
</dbReference>
<feature type="repeat" description="TPR" evidence="3">
    <location>
        <begin position="565"/>
        <end position="598"/>
    </location>
</feature>
<evidence type="ECO:0000256" key="3">
    <source>
        <dbReference type="PROSITE-ProRule" id="PRU00339"/>
    </source>
</evidence>
<protein>
    <submittedName>
        <fullName evidence="4">Uncharacterized protein</fullName>
    </submittedName>
</protein>
<accession>A0A1R2B876</accession>
<evidence type="ECO:0000313" key="5">
    <source>
        <dbReference type="Proteomes" id="UP000187209"/>
    </source>
</evidence>
<gene>
    <name evidence="4" type="ORF">SteCoe_28421</name>
</gene>
<reference evidence="4 5" key="1">
    <citation type="submission" date="2016-11" db="EMBL/GenBank/DDBJ databases">
        <title>The macronuclear genome of Stentor coeruleus: a giant cell with tiny introns.</title>
        <authorList>
            <person name="Slabodnick M."/>
            <person name="Ruby J.G."/>
            <person name="Reiff S.B."/>
            <person name="Swart E.C."/>
            <person name="Gosai S."/>
            <person name="Prabakaran S."/>
            <person name="Witkowska E."/>
            <person name="Larue G.E."/>
            <person name="Fisher S."/>
            <person name="Freeman R.M."/>
            <person name="Gunawardena J."/>
            <person name="Chu W."/>
            <person name="Stover N.A."/>
            <person name="Gregory B.D."/>
            <person name="Nowacki M."/>
            <person name="Derisi J."/>
            <person name="Roy S.W."/>
            <person name="Marshall W.F."/>
            <person name="Sood P."/>
        </authorList>
    </citation>
    <scope>NUCLEOTIDE SEQUENCE [LARGE SCALE GENOMIC DNA]</scope>
    <source>
        <strain evidence="4">WM001</strain>
    </source>
</reference>
<dbReference type="PANTHER" id="PTHR44858:SF1">
    <property type="entry name" value="UDP-N-ACETYLGLUCOSAMINE--PEPTIDE N-ACETYLGLUCOSAMINYLTRANSFERASE SPINDLY-RELATED"/>
    <property type="match status" value="1"/>
</dbReference>
<feature type="repeat" description="TPR" evidence="3">
    <location>
        <begin position="633"/>
        <end position="666"/>
    </location>
</feature>
<dbReference type="SMART" id="SM00028">
    <property type="entry name" value="TPR"/>
    <property type="match status" value="13"/>
</dbReference>
<sequence>MFHKSQPAIKNYSSTLKYSRIAVKLSSKKTRTVSKSPKSTKKRFTPRINSSFTICDEIYTPQCRLRSTSVDRKHKAISFDYSGMRKGHNTMQSFQKFDEKVLMFINIGRQEIQKAKYLEAVANFTQALEIDPKCLDAMYNKGLANMIMGLYKEATIDFLNVLRENNLYNKDVYLKLSICFHSMKDPNTALRYISQGLHRFPKYYEGYLFRGQLYNEVKLWEKAMNDFKKVLNSSKSEGNALLGIAESLEGIGDIETAIEMLDQASLCPEISVMTLLKKAILKGKIHDLTCFDDFDKYLEEMPTCAKGFFHKAEILYEEKQLVEAALCYEQCIKYDTNYEFTPRAIFHLGAIKINEKDFYGALHTFERVGKHELKDQKTLQQYAEAVINLMKRKYKEGISTFNKLLKKQEPVMKEYIGYCYMYRGYGYNALNLHEKAIHSFKKASLYTKLNKASLYNLELSYALLSLTKNNTPACLTHLEKCLKIFPRKAEPHIYHSSIIFLESLPNHDMEKLQESENLLNLAMKMKDIDSEMLFFRSCIRYLMMNYPEALEDIKMSIEKAEDNIAEHYVLRGLCYAAEKMFSEAVQDFTIALQLKESLDYIHWYRSRAGYLMDDTSIAFSDLQKYMILRPSDPEVYFQASVLLIMGGSYDDALKALSNSISIKPSNKAAYMKAKCYVIMNEISSAIEELKYFKDQKNGVQTDGEILKFLQSADYYSWKKEQFLYAVGECTKWIKSETGEIFELKHILWLRGVYYMYSDNFSDALEDFQKVLELLHSKDTRTMSADEALTTEEENCEVLYNIALCHTVNKKAQSLAILADLAEILNSKHRGQMLLLSGIIHLSQNNSFNAEKLLKEAFHCDPESVAPFLSKKTTTILPLNTLNPFALLFPLISLNMSMEPIIQIRPAISLPRSTLPNIEFNIEKEVKEFFTIGKITARPEAPWLNRVRGSIQFTSTLVDIEEPSQISEREQQDIEKEPEISNEVIKRDIKSAIPLRHYSSFIKNRKESVVESVIKGNQEPEFIMEQIRDFCNKGN</sequence>
<keyword evidence="5" id="KW-1185">Reference proteome</keyword>
<name>A0A1R2B876_9CILI</name>
<dbReference type="Proteomes" id="UP000187209">
    <property type="component" value="Unassembled WGS sequence"/>
</dbReference>
<keyword evidence="1" id="KW-0677">Repeat</keyword>
<dbReference type="AlphaFoldDB" id="A0A1R2B876"/>
<dbReference type="InterPro" id="IPR011990">
    <property type="entry name" value="TPR-like_helical_dom_sf"/>
</dbReference>
<proteinExistence type="predicted"/>
<evidence type="ECO:0000256" key="1">
    <source>
        <dbReference type="ARBA" id="ARBA00022737"/>
    </source>
</evidence>
<feature type="repeat" description="TPR" evidence="3">
    <location>
        <begin position="744"/>
        <end position="777"/>
    </location>
</feature>
<comment type="caution">
    <text evidence="4">The sequence shown here is derived from an EMBL/GenBank/DDBJ whole genome shotgun (WGS) entry which is preliminary data.</text>
</comment>
<dbReference type="OrthoDB" id="1926212at2759"/>
<feature type="repeat" description="TPR" evidence="3">
    <location>
        <begin position="101"/>
        <end position="134"/>
    </location>
</feature>
<dbReference type="EMBL" id="MPUH01000856">
    <property type="protein sequence ID" value="OMJ72994.1"/>
    <property type="molecule type" value="Genomic_DNA"/>
</dbReference>
<dbReference type="PANTHER" id="PTHR44858">
    <property type="entry name" value="TETRATRICOPEPTIDE REPEAT PROTEIN 6"/>
    <property type="match status" value="1"/>
</dbReference>
<dbReference type="Pfam" id="PF13432">
    <property type="entry name" value="TPR_16"/>
    <property type="match status" value="1"/>
</dbReference>